<proteinExistence type="predicted"/>
<accession>A0ABY6ILK4</accession>
<gene>
    <name evidence="2" type="ORF">OGH68_33485</name>
</gene>
<dbReference type="Proteomes" id="UP001163878">
    <property type="component" value="Chromosome"/>
</dbReference>
<dbReference type="Gene3D" id="3.10.450.40">
    <property type="match status" value="1"/>
</dbReference>
<organism evidence="2 3">
    <name type="scientific">Streptomyces peucetius</name>
    <dbReference type="NCBI Taxonomy" id="1950"/>
    <lineage>
        <taxon>Bacteria</taxon>
        <taxon>Bacillati</taxon>
        <taxon>Actinomycetota</taxon>
        <taxon>Actinomycetes</taxon>
        <taxon>Kitasatosporales</taxon>
        <taxon>Streptomycetaceae</taxon>
        <taxon>Streptomyces</taxon>
    </lineage>
</organism>
<reference evidence="2" key="1">
    <citation type="submission" date="2022-10" db="EMBL/GenBank/DDBJ databases">
        <title>Cytochrome P450 Catalyzes Benzene Ring Formation in the Biosynthesis of Trialkyl-Substituted Aromatic Polyketides.</title>
        <authorList>
            <person name="Zhao E."/>
            <person name="Ge H."/>
        </authorList>
    </citation>
    <scope>NUCLEOTIDE SEQUENCE</scope>
    <source>
        <strain evidence="2">NA0869</strain>
    </source>
</reference>
<dbReference type="EMBL" id="CP107567">
    <property type="protein sequence ID" value="UYQ66769.1"/>
    <property type="molecule type" value="Genomic_DNA"/>
</dbReference>
<sequence length="81" mass="8885">MVDQEEDDLLLRDLLDMHPKAAEKVGPGVAHFRVSRTPRGNHKGPEAVHVNEDPTADRLLLLPPTSRVPEPHAVGARGPRT</sequence>
<protein>
    <submittedName>
        <fullName evidence="2">DCL family protein</fullName>
    </submittedName>
</protein>
<feature type="region of interest" description="Disordered" evidence="1">
    <location>
        <begin position="62"/>
        <end position="81"/>
    </location>
</feature>
<keyword evidence="3" id="KW-1185">Reference proteome</keyword>
<evidence type="ECO:0000256" key="1">
    <source>
        <dbReference type="SAM" id="MobiDB-lite"/>
    </source>
</evidence>
<evidence type="ECO:0000313" key="3">
    <source>
        <dbReference type="Proteomes" id="UP001163878"/>
    </source>
</evidence>
<evidence type="ECO:0000313" key="2">
    <source>
        <dbReference type="EMBL" id="UYQ66769.1"/>
    </source>
</evidence>
<name>A0ABY6ILK4_STRPE</name>
<dbReference type="Pfam" id="PF11523">
    <property type="entry name" value="DUF3223"/>
    <property type="match status" value="1"/>
</dbReference>